<dbReference type="Pfam" id="PF18891">
    <property type="entry name" value="FANCL_d3"/>
    <property type="match status" value="1"/>
</dbReference>
<sequence>MNFRLDVLALLCEYPLLIPTNGYKKWEGFLSINDCQVKTVINVPNYPQMNNVTWELPPHIEKEIANQKEGLSNSNTLTEFLKTLTNTISENLKNSTRKIENVTCWNEQNILIYKQLLIDLDKCLNLCHIEEIGEDFTWIKIGYRDSHCYNHNITLSLNFKEQKVKFKIISHDLPIDAVTVLSEIFSLDQFFSKLEEIIESLIPFWNMCKELEEKTWIMDPATPKRSDTHRRIYLAEDLSVLLKFNPFNITSLPEVKFLGSVNSVNNARNKFQNGLEIYDGWDNDLTVLENLERLLDIQKFLSKEQVEIERNALGVSSDCLICYITLSEQPVKYCLNEKCSALFHLSCLLRWFETSQTSGAGPNYDYLRVPCPCCENILYCPRMPTTSSGHK</sequence>
<dbReference type="SMART" id="SM01197">
    <property type="entry name" value="FANCL_C"/>
    <property type="match status" value="1"/>
</dbReference>
<name>A0AAW1D9Z3_9HEMI</name>
<proteinExistence type="predicted"/>
<keyword evidence="6" id="KW-1185">Reference proteome</keyword>
<evidence type="ECO:0000313" key="6">
    <source>
        <dbReference type="Proteomes" id="UP001461498"/>
    </source>
</evidence>
<dbReference type="InterPro" id="IPR001841">
    <property type="entry name" value="Znf_RING"/>
</dbReference>
<dbReference type="GO" id="GO:0008270">
    <property type="term" value="F:zinc ion binding"/>
    <property type="evidence" value="ECO:0007669"/>
    <property type="project" value="UniProtKB-KW"/>
</dbReference>
<feature type="domain" description="RING-type" evidence="4">
    <location>
        <begin position="319"/>
        <end position="375"/>
    </location>
</feature>
<dbReference type="InterPro" id="IPR043003">
    <property type="entry name" value="FANCL_d3_sf"/>
</dbReference>
<evidence type="ECO:0000256" key="3">
    <source>
        <dbReference type="PROSITE-ProRule" id="PRU00175"/>
    </source>
</evidence>
<dbReference type="Gene3D" id="3.10.110.10">
    <property type="entry name" value="Ubiquitin Conjugating Enzyme"/>
    <property type="match status" value="1"/>
</dbReference>
<dbReference type="InterPro" id="IPR016135">
    <property type="entry name" value="UBQ-conjugating_enzyme/RWD"/>
</dbReference>
<dbReference type="PANTHER" id="PTHR13206:SF0">
    <property type="entry name" value="E3 UBIQUITIN-PROTEIN LIGASE FANCL"/>
    <property type="match status" value="1"/>
</dbReference>
<keyword evidence="2" id="KW-0862">Zinc</keyword>
<reference evidence="5 6" key="1">
    <citation type="submission" date="2022-12" db="EMBL/GenBank/DDBJ databases">
        <title>Chromosome-level genome assembly of true bugs.</title>
        <authorList>
            <person name="Ma L."/>
            <person name="Li H."/>
        </authorList>
    </citation>
    <scope>NUCLEOTIDE SEQUENCE [LARGE SCALE GENOMIC DNA]</scope>
    <source>
        <strain evidence="5">Lab_2022b</strain>
    </source>
</reference>
<dbReference type="Pfam" id="PF09765">
    <property type="entry name" value="FANCL_d1"/>
    <property type="match status" value="1"/>
</dbReference>
<dbReference type="EMBL" id="JAPXFL010000004">
    <property type="protein sequence ID" value="KAK9507586.1"/>
    <property type="molecule type" value="Genomic_DNA"/>
</dbReference>
<accession>A0AAW1D9Z3</accession>
<dbReference type="Pfam" id="PF18890">
    <property type="entry name" value="FANCL_d2"/>
    <property type="match status" value="1"/>
</dbReference>
<dbReference type="InterPro" id="IPR013083">
    <property type="entry name" value="Znf_RING/FYVE/PHD"/>
</dbReference>
<gene>
    <name evidence="5" type="ORF">O3M35_007410</name>
</gene>
<evidence type="ECO:0000259" key="4">
    <source>
        <dbReference type="PROSITE" id="PS50089"/>
    </source>
</evidence>
<dbReference type="CDD" id="cd23832">
    <property type="entry name" value="DRWD-C_FANCL"/>
    <property type="match status" value="1"/>
</dbReference>
<dbReference type="SUPFAM" id="SSF57850">
    <property type="entry name" value="RING/U-box"/>
    <property type="match status" value="1"/>
</dbReference>
<dbReference type="CDD" id="cd16448">
    <property type="entry name" value="RING-H2"/>
    <property type="match status" value="1"/>
</dbReference>
<evidence type="ECO:0000256" key="2">
    <source>
        <dbReference type="ARBA" id="ARBA00022833"/>
    </source>
</evidence>
<dbReference type="AlphaFoldDB" id="A0AAW1D9Z3"/>
<organism evidence="5 6">
    <name type="scientific">Rhynocoris fuscipes</name>
    <dbReference type="NCBI Taxonomy" id="488301"/>
    <lineage>
        <taxon>Eukaryota</taxon>
        <taxon>Metazoa</taxon>
        <taxon>Ecdysozoa</taxon>
        <taxon>Arthropoda</taxon>
        <taxon>Hexapoda</taxon>
        <taxon>Insecta</taxon>
        <taxon>Pterygota</taxon>
        <taxon>Neoptera</taxon>
        <taxon>Paraneoptera</taxon>
        <taxon>Hemiptera</taxon>
        <taxon>Heteroptera</taxon>
        <taxon>Panheteroptera</taxon>
        <taxon>Cimicomorpha</taxon>
        <taxon>Reduviidae</taxon>
        <taxon>Harpactorinae</taxon>
        <taxon>Harpactorini</taxon>
        <taxon>Rhynocoris</taxon>
    </lineage>
</organism>
<evidence type="ECO:0000313" key="5">
    <source>
        <dbReference type="EMBL" id="KAK9507586.1"/>
    </source>
</evidence>
<protein>
    <recommendedName>
        <fullName evidence="4">RING-type domain-containing protein</fullName>
    </recommendedName>
</protein>
<dbReference type="GO" id="GO:0036297">
    <property type="term" value="P:interstrand cross-link repair"/>
    <property type="evidence" value="ECO:0007669"/>
    <property type="project" value="InterPro"/>
</dbReference>
<dbReference type="Gene3D" id="3.10.110.20">
    <property type="entry name" value="RWD domain-like"/>
    <property type="match status" value="1"/>
</dbReference>
<dbReference type="InterPro" id="IPR044037">
    <property type="entry name" value="FANCL_d3"/>
</dbReference>
<dbReference type="PROSITE" id="PS50089">
    <property type="entry name" value="ZF_RING_2"/>
    <property type="match status" value="1"/>
</dbReference>
<dbReference type="Gene3D" id="3.30.40.10">
    <property type="entry name" value="Zinc/RING finger domain, C3HC4 (zinc finger)"/>
    <property type="match status" value="1"/>
</dbReference>
<dbReference type="GO" id="GO:0061630">
    <property type="term" value="F:ubiquitin protein ligase activity"/>
    <property type="evidence" value="ECO:0007669"/>
    <property type="project" value="TreeGrafter"/>
</dbReference>
<dbReference type="InterPro" id="IPR043898">
    <property type="entry name" value="FANCL_d2"/>
</dbReference>
<dbReference type="GO" id="GO:0043240">
    <property type="term" value="C:Fanconi anaemia nuclear complex"/>
    <property type="evidence" value="ECO:0007669"/>
    <property type="project" value="InterPro"/>
</dbReference>
<dbReference type="InterPro" id="IPR026848">
    <property type="entry name" value="Fancl"/>
</dbReference>
<evidence type="ECO:0000256" key="1">
    <source>
        <dbReference type="ARBA" id="ARBA00022771"/>
    </source>
</evidence>
<dbReference type="Proteomes" id="UP001461498">
    <property type="component" value="Unassembled WGS sequence"/>
</dbReference>
<dbReference type="GO" id="GO:0006513">
    <property type="term" value="P:protein monoubiquitination"/>
    <property type="evidence" value="ECO:0007669"/>
    <property type="project" value="TreeGrafter"/>
</dbReference>
<dbReference type="PANTHER" id="PTHR13206">
    <property type="entry name" value="UBIQUITIN LIGASE PROTEIN PHF9 FANCONI ANEMIA GROUP L PROTEIN"/>
    <property type="match status" value="1"/>
</dbReference>
<comment type="caution">
    <text evidence="5">The sequence shown here is derived from an EMBL/GenBank/DDBJ whole genome shotgun (WGS) entry which is preliminary data.</text>
</comment>
<dbReference type="InterPro" id="IPR019162">
    <property type="entry name" value="FancL_WD-rpt_cont_dom"/>
</dbReference>
<keyword evidence="1 3" id="KW-0863">Zinc-finger</keyword>
<keyword evidence="1 3" id="KW-0479">Metal-binding</keyword>